<evidence type="ECO:0000256" key="5">
    <source>
        <dbReference type="ARBA" id="ARBA00022692"/>
    </source>
</evidence>
<comment type="caution">
    <text evidence="12">The sequence shown here is derived from an EMBL/GenBank/DDBJ whole genome shotgun (WGS) entry which is preliminary data.</text>
</comment>
<feature type="domain" description="Major facilitator superfamily (MFS) profile" evidence="11">
    <location>
        <begin position="55"/>
        <end position="469"/>
    </location>
</feature>
<comment type="similarity">
    <text evidence="2">Belongs to the major facilitator superfamily. Metabolite:H+ Symporter (MHS) family (TC 2.A.1.6) family.</text>
</comment>
<feature type="transmembrane region" description="Helical" evidence="10">
    <location>
        <begin position="92"/>
        <end position="115"/>
    </location>
</feature>
<protein>
    <submittedName>
        <fullName evidence="12">MFS transporter</fullName>
    </submittedName>
</protein>
<dbReference type="InterPro" id="IPR011701">
    <property type="entry name" value="MFS"/>
</dbReference>
<keyword evidence="8 10" id="KW-0472">Membrane</keyword>
<evidence type="ECO:0000313" key="13">
    <source>
        <dbReference type="Proteomes" id="UP001200604"/>
    </source>
</evidence>
<dbReference type="RefSeq" id="WP_102215080.1">
    <property type="nucleotide sequence ID" value="NZ_JAGSNY010000001.1"/>
</dbReference>
<proteinExistence type="inferred from homology"/>
<keyword evidence="6" id="KW-0769">Symport</keyword>
<comment type="subcellular location">
    <subcellularLocation>
        <location evidence="1">Cell membrane</location>
        <topology evidence="1">Multi-pass membrane protein</topology>
    </subcellularLocation>
</comment>
<dbReference type="PANTHER" id="PTHR43528:SF1">
    <property type="entry name" value="ALPHA-KETOGLUTARATE PERMEASE"/>
    <property type="match status" value="1"/>
</dbReference>
<evidence type="ECO:0000256" key="1">
    <source>
        <dbReference type="ARBA" id="ARBA00004651"/>
    </source>
</evidence>
<dbReference type="Gene3D" id="1.20.1250.20">
    <property type="entry name" value="MFS general substrate transporter like domains"/>
    <property type="match status" value="2"/>
</dbReference>
<feature type="transmembrane region" description="Helical" evidence="10">
    <location>
        <begin position="67"/>
        <end position="86"/>
    </location>
</feature>
<dbReference type="Proteomes" id="UP001200604">
    <property type="component" value="Unassembled WGS sequence"/>
</dbReference>
<evidence type="ECO:0000256" key="7">
    <source>
        <dbReference type="ARBA" id="ARBA00022989"/>
    </source>
</evidence>
<feature type="transmembrane region" description="Helical" evidence="10">
    <location>
        <begin position="286"/>
        <end position="304"/>
    </location>
</feature>
<evidence type="ECO:0000256" key="10">
    <source>
        <dbReference type="SAM" id="Phobius"/>
    </source>
</evidence>
<keyword evidence="7 10" id="KW-1133">Transmembrane helix</keyword>
<evidence type="ECO:0000256" key="4">
    <source>
        <dbReference type="ARBA" id="ARBA00022475"/>
    </source>
</evidence>
<dbReference type="GeneID" id="92726105"/>
<dbReference type="InterPro" id="IPR005829">
    <property type="entry name" value="Sugar_transporter_CS"/>
</dbReference>
<keyword evidence="5 10" id="KW-0812">Transmembrane</keyword>
<feature type="transmembrane region" description="Helical" evidence="10">
    <location>
        <begin position="227"/>
        <end position="246"/>
    </location>
</feature>
<evidence type="ECO:0000256" key="8">
    <source>
        <dbReference type="ARBA" id="ARBA00023136"/>
    </source>
</evidence>
<dbReference type="InterPro" id="IPR051084">
    <property type="entry name" value="H+-coupled_symporters"/>
</dbReference>
<keyword evidence="13" id="KW-1185">Reference proteome</keyword>
<keyword evidence="4" id="KW-1003">Cell membrane</keyword>
<dbReference type="PANTHER" id="PTHR43528">
    <property type="entry name" value="ALPHA-KETOGLUTARATE PERMEASE"/>
    <property type="match status" value="1"/>
</dbReference>
<dbReference type="PROSITE" id="PS50850">
    <property type="entry name" value="MFS"/>
    <property type="match status" value="1"/>
</dbReference>
<feature type="transmembrane region" description="Helical" evidence="10">
    <location>
        <begin position="353"/>
        <end position="372"/>
    </location>
</feature>
<dbReference type="EMBL" id="JAKJKU010000001">
    <property type="protein sequence ID" value="MCF6773253.1"/>
    <property type="molecule type" value="Genomic_DNA"/>
</dbReference>
<evidence type="ECO:0000256" key="9">
    <source>
        <dbReference type="SAM" id="MobiDB-lite"/>
    </source>
</evidence>
<feature type="region of interest" description="Disordered" evidence="9">
    <location>
        <begin position="1"/>
        <end position="29"/>
    </location>
</feature>
<feature type="transmembrane region" description="Helical" evidence="10">
    <location>
        <begin position="324"/>
        <end position="344"/>
    </location>
</feature>
<feature type="transmembrane region" description="Helical" evidence="10">
    <location>
        <begin position="151"/>
        <end position="171"/>
    </location>
</feature>
<organism evidence="12 13">
    <name type="scientific">Corynebacterium parakroppenstedtii</name>
    <dbReference type="NCBI Taxonomy" id="2828363"/>
    <lineage>
        <taxon>Bacteria</taxon>
        <taxon>Bacillati</taxon>
        <taxon>Actinomycetota</taxon>
        <taxon>Actinomycetes</taxon>
        <taxon>Mycobacteriales</taxon>
        <taxon>Corynebacteriaceae</taxon>
        <taxon>Corynebacterium</taxon>
    </lineage>
</organism>
<evidence type="ECO:0000256" key="3">
    <source>
        <dbReference type="ARBA" id="ARBA00022448"/>
    </source>
</evidence>
<keyword evidence="3" id="KW-0813">Transport</keyword>
<dbReference type="SUPFAM" id="SSF103473">
    <property type="entry name" value="MFS general substrate transporter"/>
    <property type="match status" value="1"/>
</dbReference>
<dbReference type="InterPro" id="IPR036259">
    <property type="entry name" value="MFS_trans_sf"/>
</dbReference>
<gene>
    <name evidence="12" type="ORF">L3H44_02345</name>
</gene>
<name>A0ABS9HHB9_9CORY</name>
<evidence type="ECO:0000259" key="11">
    <source>
        <dbReference type="PROSITE" id="PS50850"/>
    </source>
</evidence>
<feature type="compositionally biased region" description="Low complexity" evidence="9">
    <location>
        <begin position="12"/>
        <end position="21"/>
    </location>
</feature>
<dbReference type="InterPro" id="IPR020846">
    <property type="entry name" value="MFS_dom"/>
</dbReference>
<sequence length="476" mass="51049">MKAPPITRDSSDSVVTTTPSPHGLCPVEETAPEGESTIVDLAGAEEHSRTNIRRSVTSSFIGNFIEWFDYAMYGYLAVLIASVFFPESDSNVGLVLTFGLFAISFLIRPIGAVFWGHIGDRLGRKTTLSWSILLMSGATMCIAFLPGYDHIGILAPLLLLALRLVQGFSAAGEYAGAGTMLTEIAPSGRRGLYAAIVPASTASGLLLGSLLAALLNGVLSDTYLHSWGWRIPFLLAAPLGIIGLWIRRHMDETNEFQRAQESKEVAVGTDEPQKSPLAMVWKEPKALGIALAASLLNTIGFYVILSYLPTYLSEELGQNHTDSFIATSVTLFAYIFSVLFTGWLSDRVGRKRIMLTASIAFVITIVPAFMLLEGAGLLLVIVIQLCMGMALALNDGVLPSFLSEQFSTKVRLSGFALTFNAANAVFGGSAAMVATLLIGWTGSDLAPGFYLMAAAVVTFFAVLAARETSNHELKRG</sequence>
<evidence type="ECO:0000256" key="6">
    <source>
        <dbReference type="ARBA" id="ARBA00022847"/>
    </source>
</evidence>
<feature type="transmembrane region" description="Helical" evidence="10">
    <location>
        <begin position="192"/>
        <end position="215"/>
    </location>
</feature>
<accession>A0ABS9HHB9</accession>
<feature type="transmembrane region" description="Helical" evidence="10">
    <location>
        <begin position="446"/>
        <end position="465"/>
    </location>
</feature>
<feature type="transmembrane region" description="Helical" evidence="10">
    <location>
        <begin position="127"/>
        <end position="145"/>
    </location>
</feature>
<feature type="transmembrane region" description="Helical" evidence="10">
    <location>
        <begin position="378"/>
        <end position="402"/>
    </location>
</feature>
<reference evidence="12 13" key="1">
    <citation type="submission" date="2022-01" db="EMBL/GenBank/DDBJ databases">
        <title>Identification and Characterization of Corynebacterium sp.</title>
        <authorList>
            <person name="Luo Q."/>
            <person name="Qu P."/>
            <person name="Chen Q."/>
        </authorList>
    </citation>
    <scope>NUCLEOTIDE SEQUENCE [LARGE SCALE GENOMIC DNA]</scope>
    <source>
        <strain evidence="12 13">MC-12</strain>
    </source>
</reference>
<dbReference type="PROSITE" id="PS00216">
    <property type="entry name" value="SUGAR_TRANSPORT_1"/>
    <property type="match status" value="1"/>
</dbReference>
<dbReference type="Pfam" id="PF07690">
    <property type="entry name" value="MFS_1"/>
    <property type="match status" value="1"/>
</dbReference>
<feature type="transmembrane region" description="Helical" evidence="10">
    <location>
        <begin position="414"/>
        <end position="440"/>
    </location>
</feature>
<evidence type="ECO:0000256" key="2">
    <source>
        <dbReference type="ARBA" id="ARBA00008240"/>
    </source>
</evidence>
<evidence type="ECO:0000313" key="12">
    <source>
        <dbReference type="EMBL" id="MCF6773253.1"/>
    </source>
</evidence>